<evidence type="ECO:0000313" key="4">
    <source>
        <dbReference type="Proteomes" id="UP001524383"/>
    </source>
</evidence>
<dbReference type="AlphaFoldDB" id="A0ABD4TJT6"/>
<feature type="transmembrane region" description="Helical" evidence="1">
    <location>
        <begin position="123"/>
        <end position="145"/>
    </location>
</feature>
<reference evidence="3 4" key="1">
    <citation type="submission" date="2019-08" db="EMBL/GenBank/DDBJ databases">
        <authorList>
            <person name="Chen S.-C."/>
            <person name="Lai M.-C."/>
            <person name="You Y.-T."/>
        </authorList>
    </citation>
    <scope>NUCLEOTIDE SEQUENCE [LARGE SCALE GENOMIC DNA]</scope>
    <source>
        <strain evidence="3 4">P2F9704a</strain>
    </source>
</reference>
<evidence type="ECO:0000313" key="3">
    <source>
        <dbReference type="EMBL" id="MCQ1538434.1"/>
    </source>
</evidence>
<keyword evidence="4" id="KW-1185">Reference proteome</keyword>
<keyword evidence="1" id="KW-0812">Transmembrane</keyword>
<feature type="domain" description="DUF7847" evidence="2">
    <location>
        <begin position="2"/>
        <end position="255"/>
    </location>
</feature>
<feature type="transmembrane region" description="Helical" evidence="1">
    <location>
        <begin position="166"/>
        <end position="195"/>
    </location>
</feature>
<organism evidence="3 4">
    <name type="scientific">Methanocalculus taiwanensis</name>
    <dbReference type="NCBI Taxonomy" id="106207"/>
    <lineage>
        <taxon>Archaea</taxon>
        <taxon>Methanobacteriati</taxon>
        <taxon>Methanobacteriota</taxon>
        <taxon>Stenosarchaea group</taxon>
        <taxon>Methanomicrobia</taxon>
        <taxon>Methanomicrobiales</taxon>
        <taxon>Methanocalculaceae</taxon>
        <taxon>Methanocalculus</taxon>
    </lineage>
</organism>
<gene>
    <name evidence="3" type="ORF">FTO68_05465</name>
</gene>
<dbReference type="EMBL" id="VOTZ01000009">
    <property type="protein sequence ID" value="MCQ1538434.1"/>
    <property type="molecule type" value="Genomic_DNA"/>
</dbReference>
<evidence type="ECO:0000259" key="2">
    <source>
        <dbReference type="Pfam" id="PF25231"/>
    </source>
</evidence>
<comment type="caution">
    <text evidence="3">The sequence shown here is derived from an EMBL/GenBank/DDBJ whole genome shotgun (WGS) entry which is preliminary data.</text>
</comment>
<dbReference type="Proteomes" id="UP001524383">
    <property type="component" value="Unassembled WGS sequence"/>
</dbReference>
<name>A0ABD4TJT6_9EURY</name>
<dbReference type="Pfam" id="PF25231">
    <property type="entry name" value="DUF7847"/>
    <property type="match status" value="1"/>
</dbReference>
<sequence length="277" mass="30859">MIREAFIDTFGLLKRFPLLWLGGLVIGAVSIGDILLGEANPAISGALQLLSLLLFPFIIAGSYGIIREKKGDISDFMSYGTRYYFRVLLPLIVIIFAAFVTIFLLLIPMAIMGGDLNPDMVFFIAMGVTIPIILLTYFYDCFAVFSDEKIFDSIRSSITLVLFHSWKVLLFIVVNVVALGMLLFGLAFVWMGILWEKVSEIGAMDPDLLASMSGEEVLNLLGPDALFATAVILFIWALIATPFTLAFKASFFQRLGDVPIVEQQVGVYDEKGRWYKY</sequence>
<feature type="transmembrane region" description="Helical" evidence="1">
    <location>
        <begin position="87"/>
        <end position="111"/>
    </location>
</feature>
<feature type="transmembrane region" description="Helical" evidence="1">
    <location>
        <begin position="225"/>
        <end position="247"/>
    </location>
</feature>
<keyword evidence="1" id="KW-1133">Transmembrane helix</keyword>
<evidence type="ECO:0000256" key="1">
    <source>
        <dbReference type="SAM" id="Phobius"/>
    </source>
</evidence>
<feature type="transmembrane region" description="Helical" evidence="1">
    <location>
        <begin position="42"/>
        <end position="66"/>
    </location>
</feature>
<proteinExistence type="predicted"/>
<dbReference type="InterPro" id="IPR057169">
    <property type="entry name" value="DUF7847"/>
</dbReference>
<keyword evidence="1" id="KW-0472">Membrane</keyword>
<feature type="transmembrane region" description="Helical" evidence="1">
    <location>
        <begin position="12"/>
        <end position="36"/>
    </location>
</feature>
<protein>
    <recommendedName>
        <fullName evidence="2">DUF7847 domain-containing protein</fullName>
    </recommendedName>
</protein>
<accession>A0ABD4TJT6</accession>
<dbReference type="RefSeq" id="WP_255332378.1">
    <property type="nucleotide sequence ID" value="NZ_VOTZ01000009.1"/>
</dbReference>